<protein>
    <submittedName>
        <fullName evidence="2">Uncharacterized protein</fullName>
    </submittedName>
</protein>
<feature type="transmembrane region" description="Helical" evidence="1">
    <location>
        <begin position="55"/>
        <end position="72"/>
    </location>
</feature>
<reference evidence="2 3" key="1">
    <citation type="submission" date="2016-10" db="EMBL/GenBank/DDBJ databases">
        <authorList>
            <person name="de Groot N.N."/>
        </authorList>
    </citation>
    <scope>NUCLEOTIDE SEQUENCE [LARGE SCALE GENOMIC DNA]</scope>
    <source>
        <strain evidence="2 3">IBRC-M 10780</strain>
    </source>
</reference>
<proteinExistence type="predicted"/>
<feature type="transmembrane region" description="Helical" evidence="1">
    <location>
        <begin position="6"/>
        <end position="26"/>
    </location>
</feature>
<name>A0A1I0CHY1_9BACI</name>
<evidence type="ECO:0000256" key="1">
    <source>
        <dbReference type="SAM" id="Phobius"/>
    </source>
</evidence>
<dbReference type="STRING" id="930131.SAMN05216389_106218"/>
<dbReference type="OrthoDB" id="2892502at2"/>
<dbReference type="AlphaFoldDB" id="A0A1I0CHY1"/>
<sequence length="77" mass="8963">METFNWVIFIWQISLGISVFTLLYGFIIRSWKLLSISFFTSLPIAFYFAGANNGFQLIALIPVLLIVLTYVFKRKYS</sequence>
<accession>A0A1I0CHY1</accession>
<dbReference type="Proteomes" id="UP000198618">
    <property type="component" value="Unassembled WGS sequence"/>
</dbReference>
<dbReference type="RefSeq" id="WP_090868940.1">
    <property type="nucleotide sequence ID" value="NZ_FOHE01000006.1"/>
</dbReference>
<evidence type="ECO:0000313" key="3">
    <source>
        <dbReference type="Proteomes" id="UP000198618"/>
    </source>
</evidence>
<dbReference type="EMBL" id="FOHE01000006">
    <property type="protein sequence ID" value="SET18576.1"/>
    <property type="molecule type" value="Genomic_DNA"/>
</dbReference>
<feature type="transmembrane region" description="Helical" evidence="1">
    <location>
        <begin position="33"/>
        <end position="49"/>
    </location>
</feature>
<keyword evidence="3" id="KW-1185">Reference proteome</keyword>
<keyword evidence="1" id="KW-1133">Transmembrane helix</keyword>
<keyword evidence="1" id="KW-0812">Transmembrane</keyword>
<gene>
    <name evidence="2" type="ORF">SAMN05216389_106218</name>
</gene>
<keyword evidence="1" id="KW-0472">Membrane</keyword>
<evidence type="ECO:0000313" key="2">
    <source>
        <dbReference type="EMBL" id="SET18576.1"/>
    </source>
</evidence>
<organism evidence="2 3">
    <name type="scientific">Oceanobacillus limi</name>
    <dbReference type="NCBI Taxonomy" id="930131"/>
    <lineage>
        <taxon>Bacteria</taxon>
        <taxon>Bacillati</taxon>
        <taxon>Bacillota</taxon>
        <taxon>Bacilli</taxon>
        <taxon>Bacillales</taxon>
        <taxon>Bacillaceae</taxon>
        <taxon>Oceanobacillus</taxon>
    </lineage>
</organism>